<feature type="transmembrane region" description="Helical" evidence="1">
    <location>
        <begin position="119"/>
        <end position="141"/>
    </location>
</feature>
<keyword evidence="4" id="KW-1185">Reference proteome</keyword>
<dbReference type="Proteomes" id="UP000252519">
    <property type="component" value="Unassembled WGS sequence"/>
</dbReference>
<dbReference type="EMBL" id="JOJR01000135">
    <property type="protein sequence ID" value="RCN44216.1"/>
    <property type="molecule type" value="Genomic_DNA"/>
</dbReference>
<dbReference type="InterPro" id="IPR036941">
    <property type="entry name" value="Rcpt_L-dom_sf"/>
</dbReference>
<gene>
    <name evidence="3" type="ORF">ANCCAN_09799</name>
</gene>
<keyword evidence="1" id="KW-0472">Membrane</keyword>
<evidence type="ECO:0000259" key="2">
    <source>
        <dbReference type="Pfam" id="PF01030"/>
    </source>
</evidence>
<evidence type="ECO:0000313" key="4">
    <source>
        <dbReference type="Proteomes" id="UP000252519"/>
    </source>
</evidence>
<feature type="domain" description="Receptor L-domain" evidence="2">
    <location>
        <begin position="1"/>
        <end position="87"/>
    </location>
</feature>
<evidence type="ECO:0000256" key="1">
    <source>
        <dbReference type="SAM" id="Phobius"/>
    </source>
</evidence>
<protein>
    <recommendedName>
        <fullName evidence="2">Receptor L-domain domain-containing protein</fullName>
    </recommendedName>
</protein>
<proteinExistence type="predicted"/>
<comment type="caution">
    <text evidence="3">The sequence shown here is derived from an EMBL/GenBank/DDBJ whole genome shotgun (WGS) entry which is preliminary data.</text>
</comment>
<dbReference type="AlphaFoldDB" id="A0A368GIL0"/>
<dbReference type="Pfam" id="PF01030">
    <property type="entry name" value="Recep_L_domain"/>
    <property type="match status" value="1"/>
</dbReference>
<accession>A0A368GIL0</accession>
<keyword evidence="1" id="KW-0812">Transmembrane</keyword>
<dbReference type="Gene3D" id="3.80.20.20">
    <property type="entry name" value="Receptor L-domain"/>
    <property type="match status" value="1"/>
</dbReference>
<name>A0A368GIL0_ANCCA</name>
<sequence length="223" mass="25431">LSSIRRINGSLRITNTTHLGEFHYFPNLEEVGILESSSGHRPAIEVTRNEELTSLILPSLRNVFAVNTSTVIIIKENPQLGMKKAEAERYYEAAHGREYVVLEFEDTTTFIDDVLRYKMLLLAALFFIVLILICIAVGLVVTRKKTKHRLVLPQPPYILGKKSRLVLESLVKEILINDPLVWRWNDRELVWGYQIQDAAHADVNVLVMNNETFLNAHMLPLGA</sequence>
<feature type="non-terminal residue" evidence="3">
    <location>
        <position position="223"/>
    </location>
</feature>
<dbReference type="InterPro" id="IPR000494">
    <property type="entry name" value="Rcpt_L-dom"/>
</dbReference>
<keyword evidence="1" id="KW-1133">Transmembrane helix</keyword>
<reference evidence="3 4" key="1">
    <citation type="submission" date="2014-10" db="EMBL/GenBank/DDBJ databases">
        <title>Draft genome of the hookworm Ancylostoma caninum.</title>
        <authorList>
            <person name="Mitreva M."/>
        </authorList>
    </citation>
    <scope>NUCLEOTIDE SEQUENCE [LARGE SCALE GENOMIC DNA]</scope>
    <source>
        <strain evidence="3 4">Baltimore</strain>
    </source>
</reference>
<dbReference type="SUPFAM" id="SSF52058">
    <property type="entry name" value="L domain-like"/>
    <property type="match status" value="1"/>
</dbReference>
<organism evidence="3 4">
    <name type="scientific">Ancylostoma caninum</name>
    <name type="common">Dog hookworm</name>
    <dbReference type="NCBI Taxonomy" id="29170"/>
    <lineage>
        <taxon>Eukaryota</taxon>
        <taxon>Metazoa</taxon>
        <taxon>Ecdysozoa</taxon>
        <taxon>Nematoda</taxon>
        <taxon>Chromadorea</taxon>
        <taxon>Rhabditida</taxon>
        <taxon>Rhabditina</taxon>
        <taxon>Rhabditomorpha</taxon>
        <taxon>Strongyloidea</taxon>
        <taxon>Ancylostomatidae</taxon>
        <taxon>Ancylostomatinae</taxon>
        <taxon>Ancylostoma</taxon>
    </lineage>
</organism>
<evidence type="ECO:0000313" key="3">
    <source>
        <dbReference type="EMBL" id="RCN44216.1"/>
    </source>
</evidence>
<feature type="non-terminal residue" evidence="3">
    <location>
        <position position="1"/>
    </location>
</feature>
<dbReference type="OrthoDB" id="5868091at2759"/>